<keyword evidence="1" id="KW-1133">Transmembrane helix</keyword>
<evidence type="ECO:0000313" key="4">
    <source>
        <dbReference type="Proteomes" id="UP000184609"/>
    </source>
</evidence>
<dbReference type="PANTHER" id="PTHR34220">
    <property type="entry name" value="SENSOR HISTIDINE KINASE YPDA"/>
    <property type="match status" value="1"/>
</dbReference>
<dbReference type="GO" id="GO:0016020">
    <property type="term" value="C:membrane"/>
    <property type="evidence" value="ECO:0007669"/>
    <property type="project" value="InterPro"/>
</dbReference>
<evidence type="ECO:0000259" key="2">
    <source>
        <dbReference type="Pfam" id="PF06580"/>
    </source>
</evidence>
<evidence type="ECO:0000256" key="1">
    <source>
        <dbReference type="SAM" id="Phobius"/>
    </source>
</evidence>
<dbReference type="OrthoDB" id="9792992at2"/>
<dbReference type="InterPro" id="IPR010559">
    <property type="entry name" value="Sig_transdc_His_kin_internal"/>
</dbReference>
<dbReference type="InterPro" id="IPR050640">
    <property type="entry name" value="Bact_2-comp_sensor_kinase"/>
</dbReference>
<keyword evidence="1" id="KW-0812">Transmembrane</keyword>
<dbReference type="PANTHER" id="PTHR34220:SF7">
    <property type="entry name" value="SENSOR HISTIDINE KINASE YPDA"/>
    <property type="match status" value="1"/>
</dbReference>
<feature type="transmembrane region" description="Helical" evidence="1">
    <location>
        <begin position="21"/>
        <end position="40"/>
    </location>
</feature>
<reference evidence="4" key="1">
    <citation type="submission" date="2016-12" db="EMBL/GenBank/DDBJ databases">
        <authorList>
            <person name="Varghese N."/>
            <person name="Submissions S."/>
        </authorList>
    </citation>
    <scope>NUCLEOTIDE SEQUENCE [LARGE SCALE GENOMIC DNA]</scope>
    <source>
        <strain evidence="4">DSM 25035</strain>
    </source>
</reference>
<accession>A0A1M7ZAQ7</accession>
<dbReference type="Pfam" id="PF06580">
    <property type="entry name" value="His_kinase"/>
    <property type="match status" value="1"/>
</dbReference>
<dbReference type="STRING" id="1073327.SAMN04488108_1659"/>
<feature type="transmembrane region" description="Helical" evidence="1">
    <location>
        <begin position="120"/>
        <end position="140"/>
    </location>
</feature>
<feature type="transmembrane region" description="Helical" evidence="1">
    <location>
        <begin position="46"/>
        <end position="66"/>
    </location>
</feature>
<dbReference type="AlphaFoldDB" id="A0A1M7ZAQ7"/>
<dbReference type="RefSeq" id="WP_073571308.1">
    <property type="nucleotide sequence ID" value="NZ_FRXN01000002.1"/>
</dbReference>
<dbReference type="EMBL" id="FRXN01000002">
    <property type="protein sequence ID" value="SHO61890.1"/>
    <property type="molecule type" value="Genomic_DNA"/>
</dbReference>
<dbReference type="GO" id="GO:0000155">
    <property type="term" value="F:phosphorelay sensor kinase activity"/>
    <property type="evidence" value="ECO:0007669"/>
    <property type="project" value="InterPro"/>
</dbReference>
<organism evidence="3 4">
    <name type="scientific">Algoriphagus zhangzhouensis</name>
    <dbReference type="NCBI Taxonomy" id="1073327"/>
    <lineage>
        <taxon>Bacteria</taxon>
        <taxon>Pseudomonadati</taxon>
        <taxon>Bacteroidota</taxon>
        <taxon>Cytophagia</taxon>
        <taxon>Cytophagales</taxon>
        <taxon>Cyclobacteriaceae</taxon>
        <taxon>Algoriphagus</taxon>
    </lineage>
</organism>
<evidence type="ECO:0000313" key="3">
    <source>
        <dbReference type="EMBL" id="SHO61890.1"/>
    </source>
</evidence>
<keyword evidence="1" id="KW-0472">Membrane</keyword>
<sequence>MKNRKFVFKQVGKELGKQIGIAAGSLLFFAFYFGITLSNLGPAFTFGFFLLPVTMGMVNVFSFHLIPEYLFKQRYGLFALYTIYSLVISIFLIGLSSFYGVLFINTLDLLGGEFLLTKNLYLIIIAVYIVVLMTSVFAAYQENIKTQIRNQELQYTLINGQLQLKQEELSYLKMQIHPHFLFNTLNTIYGSAIAKSSQTPELILKLSNLLDYILYQTKKSMVPLAEEIAHLEDYLALEKMRHGSRIKVKTDFPEKTDHLMIAPMLFLPLVENCFKHGKFDEKDPFLVLKIEVQNDQIEFRSKNKMDESQAKVNLESSGIGLQNIAKRLKLLYPKKHQFIINKSADFFEVILKLESFTPNPVSV</sequence>
<gene>
    <name evidence="3" type="ORF">SAMN04488108_1659</name>
</gene>
<protein>
    <recommendedName>
        <fullName evidence="2">Signal transduction histidine kinase internal region domain-containing protein</fullName>
    </recommendedName>
</protein>
<keyword evidence="4" id="KW-1185">Reference proteome</keyword>
<name>A0A1M7ZAQ7_9BACT</name>
<feature type="domain" description="Signal transduction histidine kinase internal region" evidence="2">
    <location>
        <begin position="168"/>
        <end position="246"/>
    </location>
</feature>
<feature type="transmembrane region" description="Helical" evidence="1">
    <location>
        <begin position="78"/>
        <end position="100"/>
    </location>
</feature>
<proteinExistence type="predicted"/>
<dbReference type="Proteomes" id="UP000184609">
    <property type="component" value="Unassembled WGS sequence"/>
</dbReference>